<name>A0A3N4LYN6_9PEZI</name>
<evidence type="ECO:0000313" key="3">
    <source>
        <dbReference type="Proteomes" id="UP000267821"/>
    </source>
</evidence>
<keyword evidence="3" id="KW-1185">Reference proteome</keyword>
<dbReference type="AlphaFoldDB" id="A0A3N4LYN6"/>
<dbReference type="OrthoDB" id="5385607at2759"/>
<gene>
    <name evidence="2" type="ORF">L211DRAFT_835130</name>
</gene>
<sequence>MPVKRISLQLRTKRTKTAEAQPAISDPPPTPSSSSQENTQSEKAEPTEKGRPSRLKPTVPLHMTTRRHKSELESAVHTAQLDIQAAKFGSRTLEAQRSTTSTTRSTFHKMPPKRINSAVSGAQDPDEHMKKRLRGSQATKANGVSYSDFPSVPKETNDAPRADVVNNAPAVVKRPRGRPPLKPKPILATIERVDITTNTVTAPCKGSPLVPVQITIEPKSSTNSRATSDIVRPKVPRQTLIEQYHHKQQLAMKHATSEQLRRRQARIQLQYNLLGQLAKKNNTALIDKSIEILNNVSDVDLARTEWATSILAGLEKAEEKRVEQIHFEQKIGLINAFHAYDAERQRIEEEYRQRASEIQEAYMQKSKDEIERSIQEYRLLGLPHLTTESPSPEKRSTYPPRGTKKLDALALLAQECEQHNRVEPERTGPGVFREVIAASSRHLLQSGLV</sequence>
<evidence type="ECO:0000313" key="2">
    <source>
        <dbReference type="EMBL" id="RPB26788.1"/>
    </source>
</evidence>
<evidence type="ECO:0000256" key="1">
    <source>
        <dbReference type="SAM" id="MobiDB-lite"/>
    </source>
</evidence>
<dbReference type="EMBL" id="ML121533">
    <property type="protein sequence ID" value="RPB26788.1"/>
    <property type="molecule type" value="Genomic_DNA"/>
</dbReference>
<reference evidence="2 3" key="1">
    <citation type="journal article" date="2018" name="Nat. Ecol. Evol.">
        <title>Pezizomycetes genomes reveal the molecular basis of ectomycorrhizal truffle lifestyle.</title>
        <authorList>
            <person name="Murat C."/>
            <person name="Payen T."/>
            <person name="Noel B."/>
            <person name="Kuo A."/>
            <person name="Morin E."/>
            <person name="Chen J."/>
            <person name="Kohler A."/>
            <person name="Krizsan K."/>
            <person name="Balestrini R."/>
            <person name="Da Silva C."/>
            <person name="Montanini B."/>
            <person name="Hainaut M."/>
            <person name="Levati E."/>
            <person name="Barry K.W."/>
            <person name="Belfiori B."/>
            <person name="Cichocki N."/>
            <person name="Clum A."/>
            <person name="Dockter R.B."/>
            <person name="Fauchery L."/>
            <person name="Guy J."/>
            <person name="Iotti M."/>
            <person name="Le Tacon F."/>
            <person name="Lindquist E.A."/>
            <person name="Lipzen A."/>
            <person name="Malagnac F."/>
            <person name="Mello A."/>
            <person name="Molinier V."/>
            <person name="Miyauchi S."/>
            <person name="Poulain J."/>
            <person name="Riccioni C."/>
            <person name="Rubini A."/>
            <person name="Sitrit Y."/>
            <person name="Splivallo R."/>
            <person name="Traeger S."/>
            <person name="Wang M."/>
            <person name="Zifcakova L."/>
            <person name="Wipf D."/>
            <person name="Zambonelli A."/>
            <person name="Paolocci F."/>
            <person name="Nowrousian M."/>
            <person name="Ottonello S."/>
            <person name="Baldrian P."/>
            <person name="Spatafora J.W."/>
            <person name="Henrissat B."/>
            <person name="Nagy L.G."/>
            <person name="Aury J.M."/>
            <person name="Wincker P."/>
            <person name="Grigoriev I.V."/>
            <person name="Bonfante P."/>
            <person name="Martin F.M."/>
        </authorList>
    </citation>
    <scope>NUCLEOTIDE SEQUENCE [LARGE SCALE GENOMIC DNA]</scope>
    <source>
        <strain evidence="2 3">ATCC MYA-4762</strain>
    </source>
</reference>
<feature type="region of interest" description="Disordered" evidence="1">
    <location>
        <begin position="1"/>
        <end position="74"/>
    </location>
</feature>
<dbReference type="Proteomes" id="UP000267821">
    <property type="component" value="Unassembled WGS sequence"/>
</dbReference>
<feature type="compositionally biased region" description="Basic and acidic residues" evidence="1">
    <location>
        <begin position="40"/>
        <end position="51"/>
    </location>
</feature>
<dbReference type="InParanoid" id="A0A3N4LYN6"/>
<organism evidence="2 3">
    <name type="scientific">Terfezia boudieri ATCC MYA-4762</name>
    <dbReference type="NCBI Taxonomy" id="1051890"/>
    <lineage>
        <taxon>Eukaryota</taxon>
        <taxon>Fungi</taxon>
        <taxon>Dikarya</taxon>
        <taxon>Ascomycota</taxon>
        <taxon>Pezizomycotina</taxon>
        <taxon>Pezizomycetes</taxon>
        <taxon>Pezizales</taxon>
        <taxon>Pezizaceae</taxon>
        <taxon>Terfezia</taxon>
    </lineage>
</organism>
<accession>A0A3N4LYN6</accession>
<feature type="region of interest" description="Disordered" evidence="1">
    <location>
        <begin position="92"/>
        <end position="126"/>
    </location>
</feature>
<feature type="region of interest" description="Disordered" evidence="1">
    <location>
        <begin position="142"/>
        <end position="161"/>
    </location>
</feature>
<protein>
    <submittedName>
        <fullName evidence="2">Uncharacterized protein</fullName>
    </submittedName>
</protein>
<proteinExistence type="predicted"/>